<protein>
    <submittedName>
        <fullName evidence="4">Uncharacterized protein</fullName>
    </submittedName>
</protein>
<proteinExistence type="inferred from homology"/>
<keyword evidence="5" id="KW-1185">Reference proteome</keyword>
<reference evidence="4" key="1">
    <citation type="submission" date="2021-02" db="EMBL/GenBank/DDBJ databases">
        <authorList>
            <person name="Palmer J.M."/>
        </authorList>
    </citation>
    <scope>NUCLEOTIDE SEQUENCE</scope>
    <source>
        <strain evidence="4">SCRP23</strain>
    </source>
</reference>
<sequence>MTGPPSPKRQRTGDKPAEANEPTPEELAQIQKVLESVQKVEEEVEKVNEEQAKEILAIENKYNAKKRPTYVKRNKLLADIPKFWKQTLVNHPLIGNLFDEDDVKALEYLENFDVHFVDENGGYKLEMTFKENPFFSPNTLWKEFKFTDDDELEVKASEISWKDEAGVTEESENFNFFQWFAKTENENEIAEIIKDEVWKNPVAFYTMDEDEDDDEEEEEGEGEENEDEEAEGEDKE</sequence>
<dbReference type="GO" id="GO:0005634">
    <property type="term" value="C:nucleus"/>
    <property type="evidence" value="ECO:0007669"/>
    <property type="project" value="InterPro"/>
</dbReference>
<keyword evidence="2" id="KW-0175">Coiled coil</keyword>
<evidence type="ECO:0000313" key="5">
    <source>
        <dbReference type="Proteomes" id="UP000693981"/>
    </source>
</evidence>
<evidence type="ECO:0000313" key="4">
    <source>
        <dbReference type="EMBL" id="KAG7401250.1"/>
    </source>
</evidence>
<feature type="compositionally biased region" description="Acidic residues" evidence="3">
    <location>
        <begin position="207"/>
        <end position="236"/>
    </location>
</feature>
<dbReference type="Proteomes" id="UP000693981">
    <property type="component" value="Unassembled WGS sequence"/>
</dbReference>
<evidence type="ECO:0000256" key="2">
    <source>
        <dbReference type="SAM" id="Coils"/>
    </source>
</evidence>
<dbReference type="GO" id="GO:0006334">
    <property type="term" value="P:nucleosome assembly"/>
    <property type="evidence" value="ECO:0007669"/>
    <property type="project" value="InterPro"/>
</dbReference>
<feature type="region of interest" description="Disordered" evidence="3">
    <location>
        <begin position="1"/>
        <end position="26"/>
    </location>
</feature>
<name>A0A8T1XCY3_9STRA</name>
<accession>A0A8T1XCY3</accession>
<dbReference type="AlphaFoldDB" id="A0A8T1XCY3"/>
<gene>
    <name evidence="4" type="ORF">PHYBOEH_002434</name>
</gene>
<comment type="caution">
    <text evidence="4">The sequence shown here is derived from an EMBL/GenBank/DDBJ whole genome shotgun (WGS) entry which is preliminary data.</text>
</comment>
<dbReference type="InterPro" id="IPR002164">
    <property type="entry name" value="NAP_family"/>
</dbReference>
<feature type="coiled-coil region" evidence="2">
    <location>
        <begin position="30"/>
        <end position="61"/>
    </location>
</feature>
<dbReference type="Pfam" id="PF00956">
    <property type="entry name" value="NAP"/>
    <property type="match status" value="1"/>
</dbReference>
<feature type="region of interest" description="Disordered" evidence="3">
    <location>
        <begin position="203"/>
        <end position="236"/>
    </location>
</feature>
<dbReference type="OrthoDB" id="19419at2759"/>
<dbReference type="EMBL" id="JAGDFL010000016">
    <property type="protein sequence ID" value="KAG7401250.1"/>
    <property type="molecule type" value="Genomic_DNA"/>
</dbReference>
<comment type="similarity">
    <text evidence="1">Belongs to the nucleosome assembly protein (NAP) family.</text>
</comment>
<evidence type="ECO:0000256" key="1">
    <source>
        <dbReference type="RuleBase" id="RU003876"/>
    </source>
</evidence>
<organism evidence="4 5">
    <name type="scientific">Phytophthora boehmeriae</name>
    <dbReference type="NCBI Taxonomy" id="109152"/>
    <lineage>
        <taxon>Eukaryota</taxon>
        <taxon>Sar</taxon>
        <taxon>Stramenopiles</taxon>
        <taxon>Oomycota</taxon>
        <taxon>Peronosporomycetes</taxon>
        <taxon>Peronosporales</taxon>
        <taxon>Peronosporaceae</taxon>
        <taxon>Phytophthora</taxon>
    </lineage>
</organism>
<dbReference type="PANTHER" id="PTHR11875">
    <property type="entry name" value="TESTIS-SPECIFIC Y-ENCODED PROTEIN"/>
    <property type="match status" value="1"/>
</dbReference>
<evidence type="ECO:0000256" key="3">
    <source>
        <dbReference type="SAM" id="MobiDB-lite"/>
    </source>
</evidence>